<proteinExistence type="predicted"/>
<feature type="compositionally biased region" description="Polar residues" evidence="1">
    <location>
        <begin position="162"/>
        <end position="194"/>
    </location>
</feature>
<feature type="region of interest" description="Disordered" evidence="1">
    <location>
        <begin position="29"/>
        <end position="142"/>
    </location>
</feature>
<dbReference type="STRING" id="1754190.A0A1Y2DRG1"/>
<sequence length="363" mass="42249">MGKQNTPLILGFVNNAARNTFNVSQKQVQNKNSQQKAVKQQKPQQQSWTVVNNNKKTNTKGFQSWADVASRNTKSEIQSSWTNAVKPQQQRSKTMKQQPKQQVQKQQVQKQQVQKQQVQKQQPQKKSTKNQKTQTQTQTWGWYPASKQEAELKKLNQKVNKNIQGKQGKQSKNQPMKQSKNQTMKQSKNQPMRQQSKKQKMRIAAMKNLKALREAHELIMAQEQKKNYALLRNINTVYDGFNYTFPLQNKRSAWISTNKVGGNKVMSVATLYAIRNAPTVRGNKKPFVQRNGKIIFNNKCIRRAVEGKFTGHKKFRGNRVLTYIPEKWLSKENGYSKGTNYEKYINMNEPKRNERCYSFKGVY</sequence>
<reference evidence="2 3" key="1">
    <citation type="submission" date="2016-08" db="EMBL/GenBank/DDBJ databases">
        <title>A Parts List for Fungal Cellulosomes Revealed by Comparative Genomics.</title>
        <authorList>
            <consortium name="DOE Joint Genome Institute"/>
            <person name="Haitjema C.H."/>
            <person name="Gilmore S.P."/>
            <person name="Henske J.K."/>
            <person name="Solomon K.V."/>
            <person name="De Groot R."/>
            <person name="Kuo A."/>
            <person name="Mondo S.J."/>
            <person name="Salamov A.A."/>
            <person name="Labutti K."/>
            <person name="Zhao Z."/>
            <person name="Chiniquy J."/>
            <person name="Barry K."/>
            <person name="Brewer H.M."/>
            <person name="Purvine S.O."/>
            <person name="Wright A.T."/>
            <person name="Boxma B."/>
            <person name="Van Alen T."/>
            <person name="Hackstein J.H."/>
            <person name="Baker S.E."/>
            <person name="Grigoriev I.V."/>
            <person name="O'Malley M.A."/>
        </authorList>
    </citation>
    <scope>NUCLEOTIDE SEQUENCE [LARGE SCALE GENOMIC DNA]</scope>
    <source>
        <strain evidence="2 3">G1</strain>
    </source>
</reference>
<feature type="compositionally biased region" description="Low complexity" evidence="1">
    <location>
        <begin position="95"/>
        <end position="139"/>
    </location>
</feature>
<protein>
    <submittedName>
        <fullName evidence="2">Uncharacterized protein</fullName>
    </submittedName>
</protein>
<comment type="caution">
    <text evidence="2">The sequence shown here is derived from an EMBL/GenBank/DDBJ whole genome shotgun (WGS) entry which is preliminary data.</text>
</comment>
<name>A0A1Y2DRG1_9FUNG</name>
<dbReference type="AlphaFoldDB" id="A0A1Y2DRG1"/>
<evidence type="ECO:0000313" key="3">
    <source>
        <dbReference type="Proteomes" id="UP000193920"/>
    </source>
</evidence>
<keyword evidence="3" id="KW-1185">Reference proteome</keyword>
<organism evidence="2 3">
    <name type="scientific">Neocallimastix californiae</name>
    <dbReference type="NCBI Taxonomy" id="1754190"/>
    <lineage>
        <taxon>Eukaryota</taxon>
        <taxon>Fungi</taxon>
        <taxon>Fungi incertae sedis</taxon>
        <taxon>Chytridiomycota</taxon>
        <taxon>Chytridiomycota incertae sedis</taxon>
        <taxon>Neocallimastigomycetes</taxon>
        <taxon>Neocallimastigales</taxon>
        <taxon>Neocallimastigaceae</taxon>
        <taxon>Neocallimastix</taxon>
    </lineage>
</organism>
<accession>A0A1Y2DRG1</accession>
<feature type="region of interest" description="Disordered" evidence="1">
    <location>
        <begin position="162"/>
        <end position="198"/>
    </location>
</feature>
<evidence type="ECO:0000256" key="1">
    <source>
        <dbReference type="SAM" id="MobiDB-lite"/>
    </source>
</evidence>
<feature type="compositionally biased region" description="Low complexity" evidence="1">
    <location>
        <begin position="29"/>
        <end position="60"/>
    </location>
</feature>
<feature type="compositionally biased region" description="Polar residues" evidence="1">
    <location>
        <begin position="70"/>
        <end position="92"/>
    </location>
</feature>
<evidence type="ECO:0000313" key="2">
    <source>
        <dbReference type="EMBL" id="ORY61860.1"/>
    </source>
</evidence>
<gene>
    <name evidence="2" type="ORF">LY90DRAFT_701132</name>
</gene>
<dbReference type="EMBL" id="MCOG01000059">
    <property type="protein sequence ID" value="ORY61860.1"/>
    <property type="molecule type" value="Genomic_DNA"/>
</dbReference>
<dbReference type="OrthoDB" id="2146837at2759"/>
<dbReference type="Proteomes" id="UP000193920">
    <property type="component" value="Unassembled WGS sequence"/>
</dbReference>